<dbReference type="Gene3D" id="3.20.20.210">
    <property type="match status" value="1"/>
</dbReference>
<dbReference type="InterPro" id="IPR038071">
    <property type="entry name" value="UROD/MetE-like_sf"/>
</dbReference>
<proteinExistence type="predicted"/>
<dbReference type="PANTHER" id="PTHR47099">
    <property type="entry name" value="METHYLCOBAMIDE:COM METHYLTRANSFERASE MTBA"/>
    <property type="match status" value="1"/>
</dbReference>
<gene>
    <name evidence="2" type="ORF">DXB65_08745</name>
</gene>
<dbReference type="InterPro" id="IPR000257">
    <property type="entry name" value="Uroporphyrinogen_deCOase"/>
</dbReference>
<dbReference type="Pfam" id="PF01208">
    <property type="entry name" value="URO-D"/>
    <property type="match status" value="1"/>
</dbReference>
<dbReference type="InterPro" id="IPR052024">
    <property type="entry name" value="Methanogen_methyltrans"/>
</dbReference>
<dbReference type="EMBL" id="QSUL01000005">
    <property type="protein sequence ID" value="RGN36481.1"/>
    <property type="molecule type" value="Genomic_DNA"/>
</dbReference>
<comment type="caution">
    <text evidence="2">The sequence shown here is derived from an EMBL/GenBank/DDBJ whole genome shotgun (WGS) entry which is preliminary data.</text>
</comment>
<dbReference type="GO" id="GO:0004853">
    <property type="term" value="F:uroporphyrinogen decarboxylase activity"/>
    <property type="evidence" value="ECO:0007669"/>
    <property type="project" value="InterPro"/>
</dbReference>
<dbReference type="Proteomes" id="UP000260983">
    <property type="component" value="Unassembled WGS sequence"/>
</dbReference>
<evidence type="ECO:0000313" key="2">
    <source>
        <dbReference type="EMBL" id="RGN36481.1"/>
    </source>
</evidence>
<evidence type="ECO:0000259" key="1">
    <source>
        <dbReference type="Pfam" id="PF01208"/>
    </source>
</evidence>
<feature type="domain" description="Uroporphyrinogen decarboxylase (URO-D)" evidence="1">
    <location>
        <begin position="146"/>
        <end position="335"/>
    </location>
</feature>
<reference evidence="2 3" key="1">
    <citation type="submission" date="2018-08" db="EMBL/GenBank/DDBJ databases">
        <title>A genome reference for cultivated species of the human gut microbiota.</title>
        <authorList>
            <person name="Zou Y."/>
            <person name="Xue W."/>
            <person name="Luo G."/>
        </authorList>
    </citation>
    <scope>NUCLEOTIDE SEQUENCE [LARGE SCALE GENOMIC DNA]</scope>
    <source>
        <strain evidence="2 3">OM05-15BH</strain>
    </source>
</reference>
<organism evidence="2 3">
    <name type="scientific">Bacteroides oleiciplenus</name>
    <dbReference type="NCBI Taxonomy" id="626931"/>
    <lineage>
        <taxon>Bacteria</taxon>
        <taxon>Pseudomonadati</taxon>
        <taxon>Bacteroidota</taxon>
        <taxon>Bacteroidia</taxon>
        <taxon>Bacteroidales</taxon>
        <taxon>Bacteroidaceae</taxon>
        <taxon>Bacteroides</taxon>
    </lineage>
</organism>
<dbReference type="AlphaFoldDB" id="A0A3E5BFW2"/>
<protein>
    <submittedName>
        <fullName evidence="2">Uroporphyrinogen-III decarboxylase-like protein</fullName>
    </submittedName>
</protein>
<evidence type="ECO:0000313" key="3">
    <source>
        <dbReference type="Proteomes" id="UP000260983"/>
    </source>
</evidence>
<dbReference type="GO" id="GO:0006779">
    <property type="term" value="P:porphyrin-containing compound biosynthetic process"/>
    <property type="evidence" value="ECO:0007669"/>
    <property type="project" value="InterPro"/>
</dbReference>
<accession>A0A3E5BFW2</accession>
<dbReference type="PANTHER" id="PTHR47099:SF1">
    <property type="entry name" value="METHYLCOBAMIDE:COM METHYLTRANSFERASE MTBA"/>
    <property type="match status" value="1"/>
</dbReference>
<dbReference type="SUPFAM" id="SSF51726">
    <property type="entry name" value="UROD/MetE-like"/>
    <property type="match status" value="1"/>
</dbReference>
<name>A0A3E5BFW2_9BACE</name>
<dbReference type="RefSeq" id="WP_009130219.1">
    <property type="nucleotide sequence ID" value="NZ_CABKRN010000002.1"/>
</dbReference>
<sequence>MQNSKTKREVIKMVLDGQKPPYVPWSFKFTQEPKEQLQKYYGVEDLDVVLGNHVLQLGSDIGFFEHLGGDLYQDVFKVVWDRSIDKDIGDVKSIVLPEPTLEGYTFPNPLDPRFFANIESEIAAKPDMFRCFQIGFSLYERAWTMRGMENLLMDFIINPEFVHQLLDAICDYNLAQVDKALEYDIDAVYFGDDWGQQKGLIMGYDIWKEFIYPRLKRMYGHVRAAGKYVMIHSCGDVDELFDDLVDIGLNSFNPFQPEVMDVYDILPRYRGRLAFHGGLSMQKILPFGTREEVVAESERLLELGKEGGYIFSPSHSVEGDTPFENILAFIEVAQKQLKQ</sequence>